<dbReference type="Proteomes" id="UP000074119">
    <property type="component" value="Chromosome"/>
</dbReference>
<gene>
    <name evidence="3" type="ORF">AZF00_07500</name>
</gene>
<evidence type="ECO:0000256" key="1">
    <source>
        <dbReference type="SAM" id="Phobius"/>
    </source>
</evidence>
<evidence type="ECO:0000259" key="2">
    <source>
        <dbReference type="Pfam" id="PF13400"/>
    </source>
</evidence>
<dbReference type="RefSeq" id="WP_008247528.1">
    <property type="nucleotide sequence ID" value="NZ_CP014544.1"/>
</dbReference>
<dbReference type="Pfam" id="PF13400">
    <property type="entry name" value="Tad"/>
    <property type="match status" value="1"/>
</dbReference>
<dbReference type="EMBL" id="CP014544">
    <property type="protein sequence ID" value="AMO68156.1"/>
    <property type="molecule type" value="Genomic_DNA"/>
</dbReference>
<accession>A0A127M4P5</accession>
<evidence type="ECO:0000313" key="4">
    <source>
        <dbReference type="Proteomes" id="UP000074119"/>
    </source>
</evidence>
<proteinExistence type="predicted"/>
<reference evidence="3 4" key="1">
    <citation type="submission" date="2015-12" db="EMBL/GenBank/DDBJ databases">
        <authorList>
            <person name="Shamseldin A."/>
            <person name="Moawad H."/>
            <person name="Abd El-Rahim W.M."/>
            <person name="Sadowsky M.J."/>
        </authorList>
    </citation>
    <scope>NUCLEOTIDE SEQUENCE [LARGE SCALE GENOMIC DNA]</scope>
    <source>
        <strain evidence="3 4">SM2</strain>
    </source>
</reference>
<sequence length="572" mass="59534">MRAQQKFNHHPTKQAGVITILAVLMMLSLFTFVAVVADTGRLYLEKRSLQKNADLAAMETALIYCRDQSLDVEAMSMADMYVLSASRNDFKGNDTNSSIAISRTGNAVTVNLVHTVPASLFAQLLPSEDNEISLSATATAKACEPTAQIAIRSNLISINSQQSSLLNAVLGDILGGTLNLNIAAWQGLLNTNVNLLDLLDALSISLGISAGDYDSVLTTALSVGTLLDLTATVLDNSGATTVATSVEDISSLVPGDFDSIALGDLLKIGDDLPAAALDVPINVLNLVQGGLQLANENSFVALNQAVNVFGLLNGEMGIKIIEAAQFSAIGNPDFDDITARTSQADIFISLRSSLLNGLGLASISPLPAQIDVIVKAATANASIVNESQNCDGGPSSINSNTNTSAATIQIGRIGNTPAASRANFAAGSYTLNRTPIANITVLGIPIFRLEMKATLTVASGTTFINHEQSPSEEYLPEVKDGIGENAYSPTGTNLGNVLSLQIDLNPVLIGIIPLGFVLNPILNSVTAVLDGVLSALLIPIINPLLSSLGTSLAGANVGAALTCENDKVRLVN</sequence>
<keyword evidence="1" id="KW-1133">Transmembrane helix</keyword>
<dbReference type="STRING" id="1470434.AZF00_07500"/>
<organism evidence="3 4">
    <name type="scientific">Zhongshania aliphaticivorans</name>
    <dbReference type="NCBI Taxonomy" id="1470434"/>
    <lineage>
        <taxon>Bacteria</taxon>
        <taxon>Pseudomonadati</taxon>
        <taxon>Pseudomonadota</taxon>
        <taxon>Gammaproteobacteria</taxon>
        <taxon>Cellvibrionales</taxon>
        <taxon>Spongiibacteraceae</taxon>
        <taxon>Zhongshania</taxon>
    </lineage>
</organism>
<keyword evidence="1" id="KW-0812">Transmembrane</keyword>
<keyword evidence="1" id="KW-0472">Membrane</keyword>
<dbReference type="KEGG" id="zal:AZF00_07500"/>
<protein>
    <recommendedName>
        <fullName evidence="2">Putative Flp pilus-assembly TadG-like N-terminal domain-containing protein</fullName>
    </recommendedName>
</protein>
<dbReference type="AlphaFoldDB" id="A0A127M4P5"/>
<name>A0A127M4P5_9GAMM</name>
<feature type="transmembrane region" description="Helical" evidence="1">
    <location>
        <begin position="15"/>
        <end position="37"/>
    </location>
</feature>
<feature type="domain" description="Putative Flp pilus-assembly TadG-like N-terminal" evidence="2">
    <location>
        <begin position="16"/>
        <end position="57"/>
    </location>
</feature>
<dbReference type="InterPro" id="IPR028087">
    <property type="entry name" value="Tad_N"/>
</dbReference>
<evidence type="ECO:0000313" key="3">
    <source>
        <dbReference type="EMBL" id="AMO68156.1"/>
    </source>
</evidence>